<dbReference type="GO" id="GO:0004849">
    <property type="term" value="F:uridine kinase activity"/>
    <property type="evidence" value="ECO:0007669"/>
    <property type="project" value="UniProtKB-EC"/>
</dbReference>
<evidence type="ECO:0000313" key="7">
    <source>
        <dbReference type="EMBL" id="AGM24999.1"/>
    </source>
</evidence>
<comment type="catalytic activity">
    <reaction evidence="5">
        <text>cytidine + ATP = CMP + ADP + H(+)</text>
        <dbReference type="Rhea" id="RHEA:24674"/>
        <dbReference type="ChEBI" id="CHEBI:15378"/>
        <dbReference type="ChEBI" id="CHEBI:17562"/>
        <dbReference type="ChEBI" id="CHEBI:30616"/>
        <dbReference type="ChEBI" id="CHEBI:60377"/>
        <dbReference type="ChEBI" id="CHEBI:456216"/>
        <dbReference type="EC" id="2.7.1.48"/>
    </reaction>
</comment>
<organism evidence="7 8">
    <name type="scientific">Spiroplasma chrysopicola DF-1</name>
    <dbReference type="NCBI Taxonomy" id="1276227"/>
    <lineage>
        <taxon>Bacteria</taxon>
        <taxon>Bacillati</taxon>
        <taxon>Mycoplasmatota</taxon>
        <taxon>Mollicutes</taxon>
        <taxon>Entomoplasmatales</taxon>
        <taxon>Spiroplasmataceae</taxon>
        <taxon>Spiroplasma</taxon>
    </lineage>
</organism>
<evidence type="ECO:0000256" key="4">
    <source>
        <dbReference type="ARBA" id="ARBA00022777"/>
    </source>
</evidence>
<dbReference type="KEGG" id="scr:SCHRY_v1c04170"/>
<evidence type="ECO:0000259" key="6">
    <source>
        <dbReference type="SMART" id="SM00382"/>
    </source>
</evidence>
<proteinExistence type="inferred from homology"/>
<evidence type="ECO:0000256" key="1">
    <source>
        <dbReference type="ARBA" id="ARBA00004690"/>
    </source>
</evidence>
<accession>R4UAR2</accession>
<dbReference type="GO" id="GO:0005737">
    <property type="term" value="C:cytoplasm"/>
    <property type="evidence" value="ECO:0007669"/>
    <property type="project" value="UniProtKB-SubCell"/>
</dbReference>
<dbReference type="UniPathway" id="UPA00574">
    <property type="reaction ID" value="UER00637"/>
</dbReference>
<evidence type="ECO:0000256" key="2">
    <source>
        <dbReference type="ARBA" id="ARBA00022679"/>
    </source>
</evidence>
<dbReference type="SUPFAM" id="SSF52540">
    <property type="entry name" value="P-loop containing nucleoside triphosphate hydrolases"/>
    <property type="match status" value="1"/>
</dbReference>
<keyword evidence="3 5" id="KW-0547">Nucleotide-binding</keyword>
<dbReference type="Gene3D" id="3.40.50.300">
    <property type="entry name" value="P-loop containing nucleotide triphosphate hydrolases"/>
    <property type="match status" value="1"/>
</dbReference>
<comment type="subcellular location">
    <subcellularLocation>
        <location evidence="5">Cytoplasm</location>
    </subcellularLocation>
</comment>
<keyword evidence="4 5" id="KW-0418">Kinase</keyword>
<evidence type="ECO:0000256" key="3">
    <source>
        <dbReference type="ARBA" id="ARBA00022741"/>
    </source>
</evidence>
<dbReference type="HOGENOM" id="CLU_021278_1_2_14"/>
<dbReference type="InterPro" id="IPR000764">
    <property type="entry name" value="Uridine_kinase-like"/>
</dbReference>
<dbReference type="PATRIC" id="fig|1276227.3.peg.416"/>
<comment type="pathway">
    <text evidence="5">Pyrimidine metabolism; CTP biosynthesis via salvage pathway; CTP from cytidine: step 1/3.</text>
</comment>
<evidence type="ECO:0000313" key="8">
    <source>
        <dbReference type="Proteomes" id="UP000013964"/>
    </source>
</evidence>
<dbReference type="NCBIfam" id="TIGR00235">
    <property type="entry name" value="udk"/>
    <property type="match status" value="1"/>
</dbReference>
<protein>
    <recommendedName>
        <fullName evidence="5">Uridine kinase</fullName>
        <ecNumber evidence="5">2.7.1.48</ecNumber>
    </recommendedName>
</protein>
<dbReference type="CDD" id="cd02023">
    <property type="entry name" value="UMPK"/>
    <property type="match status" value="1"/>
</dbReference>
<dbReference type="GO" id="GO:0043771">
    <property type="term" value="F:cytidine kinase activity"/>
    <property type="evidence" value="ECO:0007669"/>
    <property type="project" value="RHEA"/>
</dbReference>
<keyword evidence="8" id="KW-1185">Reference proteome</keyword>
<dbReference type="OrthoDB" id="9777642at2"/>
<feature type="domain" description="AAA+ ATPase" evidence="6">
    <location>
        <begin position="6"/>
        <end position="154"/>
    </location>
</feature>
<dbReference type="InterPro" id="IPR027417">
    <property type="entry name" value="P-loop_NTPase"/>
</dbReference>
<dbReference type="STRING" id="1276227.SCHRY_v1c04170"/>
<dbReference type="eggNOG" id="COG0572">
    <property type="taxonomic scope" value="Bacteria"/>
</dbReference>
<dbReference type="NCBIfam" id="NF004018">
    <property type="entry name" value="PRK05480.1"/>
    <property type="match status" value="1"/>
</dbReference>
<sequence>MLDQKEVQILAIAGGTASGKTTVAKKIAHILKNQRIVYLAMDSYYKSLDNLSLVERKKINFDHPNAIDLDLLISHLTSLKQGMDVLRPIYDFTQNNRLKETELVKAGDVIILDGILALAIEEIRKLSNIKIFIKTEDDIRFIRRLTRDIEERGRTVQDIIHQYLATVKPMYEYFVEPSIKYADIIVPYYEGNEIAIDMIATKVKSLLKR</sequence>
<keyword evidence="5" id="KW-0067">ATP-binding</keyword>
<comment type="catalytic activity">
    <reaction evidence="5">
        <text>uridine + ATP = UMP + ADP + H(+)</text>
        <dbReference type="Rhea" id="RHEA:16825"/>
        <dbReference type="ChEBI" id="CHEBI:15378"/>
        <dbReference type="ChEBI" id="CHEBI:16704"/>
        <dbReference type="ChEBI" id="CHEBI:30616"/>
        <dbReference type="ChEBI" id="CHEBI:57865"/>
        <dbReference type="ChEBI" id="CHEBI:456216"/>
        <dbReference type="EC" id="2.7.1.48"/>
    </reaction>
</comment>
<evidence type="ECO:0000256" key="5">
    <source>
        <dbReference type="RuleBase" id="RU003825"/>
    </source>
</evidence>
<dbReference type="EMBL" id="CP005077">
    <property type="protein sequence ID" value="AGM24999.1"/>
    <property type="molecule type" value="Genomic_DNA"/>
</dbReference>
<gene>
    <name evidence="7" type="primary">udk</name>
    <name evidence="7" type="ORF">SCHRY_v1c04170</name>
</gene>
<dbReference type="AlphaFoldDB" id="R4UAR2"/>
<comment type="similarity">
    <text evidence="5">Belongs to the uridine kinase family.</text>
</comment>
<dbReference type="Pfam" id="PF00485">
    <property type="entry name" value="PRK"/>
    <property type="match status" value="1"/>
</dbReference>
<keyword evidence="5" id="KW-0963">Cytoplasm</keyword>
<dbReference type="SMART" id="SM00382">
    <property type="entry name" value="AAA"/>
    <property type="match status" value="1"/>
</dbReference>
<dbReference type="GO" id="GO:0044211">
    <property type="term" value="P:CTP salvage"/>
    <property type="evidence" value="ECO:0007669"/>
    <property type="project" value="UniProtKB-UniPathway"/>
</dbReference>
<dbReference type="PRINTS" id="PR00988">
    <property type="entry name" value="URIDINKINASE"/>
</dbReference>
<dbReference type="EC" id="2.7.1.48" evidence="5"/>
<dbReference type="GO" id="GO:0044206">
    <property type="term" value="P:UMP salvage"/>
    <property type="evidence" value="ECO:0007669"/>
    <property type="project" value="UniProtKB-UniPathway"/>
</dbReference>
<dbReference type="Proteomes" id="UP000013964">
    <property type="component" value="Chromosome"/>
</dbReference>
<name>R4UAR2_9MOLU</name>
<dbReference type="InterPro" id="IPR003593">
    <property type="entry name" value="AAA+_ATPase"/>
</dbReference>
<dbReference type="UniPathway" id="UPA00579">
    <property type="reaction ID" value="UER00640"/>
</dbReference>
<dbReference type="PANTHER" id="PTHR10285">
    <property type="entry name" value="URIDINE KINASE"/>
    <property type="match status" value="1"/>
</dbReference>
<comment type="pathway">
    <text evidence="1 5">Pyrimidine metabolism; UMP biosynthesis via salvage pathway; UMP from uridine: step 1/1.</text>
</comment>
<keyword evidence="2 5" id="KW-0808">Transferase</keyword>
<dbReference type="GO" id="GO:0005524">
    <property type="term" value="F:ATP binding"/>
    <property type="evidence" value="ECO:0007669"/>
    <property type="project" value="UniProtKB-KW"/>
</dbReference>
<reference evidence="7 8" key="1">
    <citation type="journal article" date="2013" name="Genome Biol. Evol.">
        <title>Complete genomes of two dipteran-associated spiroplasmas provided insights into the origin, dynamics, and impacts of viral invasion in spiroplasma.</title>
        <authorList>
            <person name="Ku C."/>
            <person name="Lo W.S."/>
            <person name="Chen L.L."/>
            <person name="Kuo C.H."/>
        </authorList>
    </citation>
    <scope>NUCLEOTIDE SEQUENCE [LARGE SCALE GENOMIC DNA]</scope>
    <source>
        <strain evidence="7 8">DF-1</strain>
    </source>
</reference>
<dbReference type="RefSeq" id="WP_016338824.1">
    <property type="nucleotide sequence ID" value="NC_021280.1"/>
</dbReference>
<dbReference type="InterPro" id="IPR006083">
    <property type="entry name" value="PRK/URK"/>
</dbReference>